<keyword evidence="1" id="KW-0472">Membrane</keyword>
<proteinExistence type="predicted"/>
<protein>
    <submittedName>
        <fullName evidence="2">Uncharacterized protein</fullName>
    </submittedName>
</protein>
<evidence type="ECO:0000313" key="2">
    <source>
        <dbReference type="EMBL" id="KAK7458649.1"/>
    </source>
</evidence>
<organism evidence="2 3">
    <name type="scientific">Batillaria attramentaria</name>
    <dbReference type="NCBI Taxonomy" id="370345"/>
    <lineage>
        <taxon>Eukaryota</taxon>
        <taxon>Metazoa</taxon>
        <taxon>Spiralia</taxon>
        <taxon>Lophotrochozoa</taxon>
        <taxon>Mollusca</taxon>
        <taxon>Gastropoda</taxon>
        <taxon>Caenogastropoda</taxon>
        <taxon>Sorbeoconcha</taxon>
        <taxon>Cerithioidea</taxon>
        <taxon>Batillariidae</taxon>
        <taxon>Batillaria</taxon>
    </lineage>
</organism>
<dbReference type="Proteomes" id="UP001519460">
    <property type="component" value="Unassembled WGS sequence"/>
</dbReference>
<keyword evidence="3" id="KW-1185">Reference proteome</keyword>
<sequence>MTVICHNESLLLVTAENGARARFATGLMAGSEHVTVCCDFIMQIYLQMFLPFCMSIFGQASDAGGARTVLFSGAWCAMLYMFHFPIFPVDGSNNHSTVYK</sequence>
<name>A0ABD0J4R0_9CAEN</name>
<evidence type="ECO:0000256" key="1">
    <source>
        <dbReference type="SAM" id="Phobius"/>
    </source>
</evidence>
<feature type="transmembrane region" description="Helical" evidence="1">
    <location>
        <begin position="69"/>
        <end position="87"/>
    </location>
</feature>
<dbReference type="AlphaFoldDB" id="A0ABD0J4R0"/>
<keyword evidence="1" id="KW-0812">Transmembrane</keyword>
<gene>
    <name evidence="2" type="ORF">BaRGS_00039101</name>
</gene>
<reference evidence="2 3" key="1">
    <citation type="journal article" date="2023" name="Sci. Data">
        <title>Genome assembly of the Korean intertidal mud-creeper Batillaria attramentaria.</title>
        <authorList>
            <person name="Patra A.K."/>
            <person name="Ho P.T."/>
            <person name="Jun S."/>
            <person name="Lee S.J."/>
            <person name="Kim Y."/>
            <person name="Won Y.J."/>
        </authorList>
    </citation>
    <scope>NUCLEOTIDE SEQUENCE [LARGE SCALE GENOMIC DNA]</scope>
    <source>
        <strain evidence="2">Wonlab-2016</strain>
    </source>
</reference>
<evidence type="ECO:0000313" key="3">
    <source>
        <dbReference type="Proteomes" id="UP001519460"/>
    </source>
</evidence>
<comment type="caution">
    <text evidence="2">The sequence shown here is derived from an EMBL/GenBank/DDBJ whole genome shotgun (WGS) entry which is preliminary data.</text>
</comment>
<accession>A0ABD0J4R0</accession>
<keyword evidence="1" id="KW-1133">Transmembrane helix</keyword>
<dbReference type="EMBL" id="JACVVK020000664">
    <property type="protein sequence ID" value="KAK7458649.1"/>
    <property type="molecule type" value="Genomic_DNA"/>
</dbReference>